<feature type="binding site" evidence="10">
    <location>
        <begin position="147"/>
        <end position="150"/>
    </location>
    <ligand>
        <name>GTP</name>
        <dbReference type="ChEBI" id="CHEBI:37565"/>
    </ligand>
</feature>
<keyword evidence="9 10" id="KW-0342">GTP-binding</keyword>
<dbReference type="InterPro" id="IPR027417">
    <property type="entry name" value="P-loop_NTPase"/>
</dbReference>
<comment type="subcellular location">
    <subcellularLocation>
        <location evidence="10">Cytoplasm</location>
    </subcellularLocation>
</comment>
<dbReference type="RefSeq" id="WP_380696639.1">
    <property type="nucleotide sequence ID" value="NZ_JBHRYR010000003.1"/>
</dbReference>
<dbReference type="InterPro" id="IPR004881">
    <property type="entry name" value="Ribosome_biogen_GTPase_RsgA"/>
</dbReference>
<keyword evidence="1 10" id="KW-0963">Cytoplasm</keyword>
<evidence type="ECO:0000256" key="9">
    <source>
        <dbReference type="ARBA" id="ARBA00023134"/>
    </source>
</evidence>
<evidence type="ECO:0000256" key="6">
    <source>
        <dbReference type="ARBA" id="ARBA00022801"/>
    </source>
</evidence>
<keyword evidence="5 10" id="KW-0547">Nucleotide-binding</keyword>
<dbReference type="EMBL" id="JBHRYR010000003">
    <property type="protein sequence ID" value="MFC3853461.1"/>
    <property type="molecule type" value="Genomic_DNA"/>
</dbReference>
<dbReference type="NCBIfam" id="TIGR00157">
    <property type="entry name" value="ribosome small subunit-dependent GTPase A"/>
    <property type="match status" value="1"/>
</dbReference>
<keyword evidence="14" id="KW-1185">Reference proteome</keyword>
<dbReference type="PROSITE" id="PS51721">
    <property type="entry name" value="G_CP"/>
    <property type="match status" value="1"/>
</dbReference>
<dbReference type="HAMAP" id="MF_01820">
    <property type="entry name" value="GTPase_RsgA"/>
    <property type="match status" value="1"/>
</dbReference>
<dbReference type="InterPro" id="IPR010914">
    <property type="entry name" value="RsgA_GTPase_dom"/>
</dbReference>
<feature type="binding site" evidence="10">
    <location>
        <position position="293"/>
    </location>
    <ligand>
        <name>Zn(2+)</name>
        <dbReference type="ChEBI" id="CHEBI:29105"/>
    </ligand>
</feature>
<evidence type="ECO:0000256" key="8">
    <source>
        <dbReference type="ARBA" id="ARBA00022884"/>
    </source>
</evidence>
<dbReference type="Pfam" id="PF03193">
    <property type="entry name" value="RsgA_GTPase"/>
    <property type="match status" value="1"/>
</dbReference>
<protein>
    <recommendedName>
        <fullName evidence="10">Small ribosomal subunit biogenesis GTPase RsgA</fullName>
        <ecNumber evidence="10">3.6.1.-</ecNumber>
    </recommendedName>
</protein>
<evidence type="ECO:0000256" key="3">
    <source>
        <dbReference type="ARBA" id="ARBA00022723"/>
    </source>
</evidence>
<name>A0ABV7ZZ72_9GAMM</name>
<keyword evidence="8 10" id="KW-0694">RNA-binding</keyword>
<dbReference type="PROSITE" id="PS50936">
    <property type="entry name" value="ENGC_GTPASE"/>
    <property type="match status" value="1"/>
</dbReference>
<evidence type="ECO:0000256" key="10">
    <source>
        <dbReference type="HAMAP-Rule" id="MF_01820"/>
    </source>
</evidence>
<feature type="domain" description="EngC GTPase" evidence="11">
    <location>
        <begin position="108"/>
        <end position="255"/>
    </location>
</feature>
<dbReference type="SUPFAM" id="SSF52540">
    <property type="entry name" value="P-loop containing nucleoside triphosphate hydrolases"/>
    <property type="match status" value="1"/>
</dbReference>
<dbReference type="Gene3D" id="3.40.50.300">
    <property type="entry name" value="P-loop containing nucleotide triphosphate hydrolases"/>
    <property type="match status" value="1"/>
</dbReference>
<keyword evidence="3 10" id="KW-0479">Metal-binding</keyword>
<feature type="binding site" evidence="10">
    <location>
        <position position="285"/>
    </location>
    <ligand>
        <name>Zn(2+)</name>
        <dbReference type="ChEBI" id="CHEBI:29105"/>
    </ligand>
</feature>
<reference evidence="14" key="1">
    <citation type="journal article" date="2019" name="Int. J. Syst. Evol. Microbiol.">
        <title>The Global Catalogue of Microorganisms (GCM) 10K type strain sequencing project: providing services to taxonomists for standard genome sequencing and annotation.</title>
        <authorList>
            <consortium name="The Broad Institute Genomics Platform"/>
            <consortium name="The Broad Institute Genome Sequencing Center for Infectious Disease"/>
            <person name="Wu L."/>
            <person name="Ma J."/>
        </authorList>
    </citation>
    <scope>NUCLEOTIDE SEQUENCE [LARGE SCALE GENOMIC DNA]</scope>
    <source>
        <strain evidence="14">IBRC 10765</strain>
    </source>
</reference>
<dbReference type="Gene3D" id="1.10.40.50">
    <property type="entry name" value="Probable gtpase engc, domain 3"/>
    <property type="match status" value="1"/>
</dbReference>
<gene>
    <name evidence="10 13" type="primary">rsgA</name>
    <name evidence="13" type="ORF">ACFOOG_11510</name>
</gene>
<evidence type="ECO:0000313" key="13">
    <source>
        <dbReference type="EMBL" id="MFC3853461.1"/>
    </source>
</evidence>
<dbReference type="PANTHER" id="PTHR32120:SF10">
    <property type="entry name" value="SMALL RIBOSOMAL SUBUNIT BIOGENESIS GTPASE RSGA"/>
    <property type="match status" value="1"/>
</dbReference>
<comment type="similarity">
    <text evidence="10">Belongs to the TRAFAC class YlqF/YawG GTPase family. RsgA subfamily.</text>
</comment>
<comment type="function">
    <text evidence="10">One of several proteins that assist in the late maturation steps of the functional core of the 30S ribosomal subunit. Helps release RbfA from mature subunits. May play a role in the assembly of ribosomal proteins into the subunit. Circularly permuted GTPase that catalyzes slow GTP hydrolysis, GTPase activity is stimulated by the 30S ribosomal subunit.</text>
</comment>
<evidence type="ECO:0000256" key="7">
    <source>
        <dbReference type="ARBA" id="ARBA00022833"/>
    </source>
</evidence>
<accession>A0ABV7ZZ72</accession>
<keyword evidence="2 10" id="KW-0690">Ribosome biogenesis</keyword>
<evidence type="ECO:0000259" key="12">
    <source>
        <dbReference type="PROSITE" id="PS51721"/>
    </source>
</evidence>
<keyword evidence="6 10" id="KW-0378">Hydrolase</keyword>
<sequence length="352" mass="39544">MTKLISLAQLGWRPIFQQTLTLEQLEDGQVARVLGVDRERLLLQTEQVQWHEPAQKRWLSLPMDERPTVGDWVWLKPDTPGTLTLLPRQSLLQRVASGTNPKPQLLAANVDTVFIVSSCNADFNKARLERYLALALDSGVMPVIVLTKADLTDQVDHYRETAQSLHASTPVVLLNALDEQAAITLQPWTSEGQTVALLGSSGVGKTTLTNRLLGDQRFNTAAIREDDAKGRHTTTARQMVRIPDGGWIVDTPGMRELRLGDASEGVDRVFDDIVELARLCRFKDCNHQGDEGCALSAAIDRGELEPDRVRRFLKLKRETIIAQENVWERRQRYKGFAKVVKLAKNAKDLKKR</sequence>
<evidence type="ECO:0000313" key="14">
    <source>
        <dbReference type="Proteomes" id="UP001595617"/>
    </source>
</evidence>
<proteinExistence type="inferred from homology"/>
<keyword evidence="7 10" id="KW-0862">Zinc</keyword>
<comment type="subunit">
    <text evidence="10">Monomer. Associates with 30S ribosomal subunit, binds 16S rRNA.</text>
</comment>
<dbReference type="InterPro" id="IPR030378">
    <property type="entry name" value="G_CP_dom"/>
</dbReference>
<comment type="caution">
    <text evidence="13">The sequence shown here is derived from an EMBL/GenBank/DDBJ whole genome shotgun (WGS) entry which is preliminary data.</text>
</comment>
<evidence type="ECO:0000256" key="4">
    <source>
        <dbReference type="ARBA" id="ARBA00022730"/>
    </source>
</evidence>
<feature type="binding site" evidence="10">
    <location>
        <position position="287"/>
    </location>
    <ligand>
        <name>Zn(2+)</name>
        <dbReference type="ChEBI" id="CHEBI:29105"/>
    </ligand>
</feature>
<evidence type="ECO:0000256" key="1">
    <source>
        <dbReference type="ARBA" id="ARBA00022490"/>
    </source>
</evidence>
<organism evidence="13 14">
    <name type="scientific">Saccharospirillum mangrovi</name>
    <dbReference type="NCBI Taxonomy" id="2161747"/>
    <lineage>
        <taxon>Bacteria</taxon>
        <taxon>Pseudomonadati</taxon>
        <taxon>Pseudomonadota</taxon>
        <taxon>Gammaproteobacteria</taxon>
        <taxon>Oceanospirillales</taxon>
        <taxon>Saccharospirillaceae</taxon>
        <taxon>Saccharospirillum</taxon>
    </lineage>
</organism>
<feature type="binding site" evidence="10">
    <location>
        <begin position="199"/>
        <end position="207"/>
    </location>
    <ligand>
        <name>GTP</name>
        <dbReference type="ChEBI" id="CHEBI:37565"/>
    </ligand>
</feature>
<dbReference type="Proteomes" id="UP001595617">
    <property type="component" value="Unassembled WGS sequence"/>
</dbReference>
<evidence type="ECO:0000256" key="5">
    <source>
        <dbReference type="ARBA" id="ARBA00022741"/>
    </source>
</evidence>
<feature type="binding site" evidence="10">
    <location>
        <position position="280"/>
    </location>
    <ligand>
        <name>Zn(2+)</name>
        <dbReference type="ChEBI" id="CHEBI:29105"/>
    </ligand>
</feature>
<evidence type="ECO:0000256" key="2">
    <source>
        <dbReference type="ARBA" id="ARBA00022517"/>
    </source>
</evidence>
<evidence type="ECO:0000259" key="11">
    <source>
        <dbReference type="PROSITE" id="PS50936"/>
    </source>
</evidence>
<keyword evidence="4 10" id="KW-0699">rRNA-binding</keyword>
<comment type="cofactor">
    <cofactor evidence="10">
        <name>Zn(2+)</name>
        <dbReference type="ChEBI" id="CHEBI:29105"/>
    </cofactor>
    <text evidence="10">Binds 1 zinc ion per subunit.</text>
</comment>
<feature type="domain" description="CP-type G" evidence="12">
    <location>
        <begin position="89"/>
        <end position="257"/>
    </location>
</feature>
<dbReference type="EC" id="3.6.1.-" evidence="10"/>
<dbReference type="PANTHER" id="PTHR32120">
    <property type="entry name" value="SMALL RIBOSOMAL SUBUNIT BIOGENESIS GTPASE RSGA"/>
    <property type="match status" value="1"/>
</dbReference>
<dbReference type="CDD" id="cd01854">
    <property type="entry name" value="YjeQ_EngC"/>
    <property type="match status" value="1"/>
</dbReference>